<dbReference type="Proteomes" id="UP000535543">
    <property type="component" value="Unassembled WGS sequence"/>
</dbReference>
<evidence type="ECO:0000256" key="2">
    <source>
        <dbReference type="SAM" id="Phobius"/>
    </source>
</evidence>
<keyword evidence="4" id="KW-1185">Reference proteome</keyword>
<comment type="caution">
    <text evidence="3">The sequence shown here is derived from an EMBL/GenBank/DDBJ whole genome shotgun (WGS) entry which is preliminary data.</text>
</comment>
<evidence type="ECO:0000313" key="4">
    <source>
        <dbReference type="Proteomes" id="UP000535543"/>
    </source>
</evidence>
<gene>
    <name evidence="3" type="ORF">FGL95_23300</name>
</gene>
<keyword evidence="2" id="KW-0472">Membrane</keyword>
<proteinExistence type="predicted"/>
<feature type="compositionally biased region" description="Basic residues" evidence="1">
    <location>
        <begin position="247"/>
        <end position="257"/>
    </location>
</feature>
<name>A0A848KJG3_9NOCA</name>
<feature type="transmembrane region" description="Helical" evidence="2">
    <location>
        <begin position="324"/>
        <end position="346"/>
    </location>
</feature>
<dbReference type="EMBL" id="VCQU01000009">
    <property type="protein sequence ID" value="NMN97968.1"/>
    <property type="molecule type" value="Genomic_DNA"/>
</dbReference>
<keyword evidence="2" id="KW-1133">Transmembrane helix</keyword>
<feature type="compositionally biased region" description="Basic and acidic residues" evidence="1">
    <location>
        <begin position="186"/>
        <end position="227"/>
    </location>
</feature>
<evidence type="ECO:0008006" key="5">
    <source>
        <dbReference type="Google" id="ProtNLM"/>
    </source>
</evidence>
<keyword evidence="2" id="KW-0812">Transmembrane</keyword>
<reference evidence="3 4" key="2">
    <citation type="submission" date="2020-06" db="EMBL/GenBank/DDBJ databases">
        <title>Antribacter stalactiti gen. nov., sp. nov., a new member of the family Nacardiaceae isolated from a cave.</title>
        <authorList>
            <person name="Kim I.S."/>
        </authorList>
    </citation>
    <scope>NUCLEOTIDE SEQUENCE [LARGE SCALE GENOMIC DNA]</scope>
    <source>
        <strain evidence="3 4">YC2-7</strain>
    </source>
</reference>
<dbReference type="RefSeq" id="WP_169591449.1">
    <property type="nucleotide sequence ID" value="NZ_VCQU01000009.1"/>
</dbReference>
<feature type="compositionally biased region" description="Basic residues" evidence="1">
    <location>
        <begin position="93"/>
        <end position="103"/>
    </location>
</feature>
<feature type="region of interest" description="Disordered" evidence="1">
    <location>
        <begin position="27"/>
        <end position="259"/>
    </location>
</feature>
<organism evidence="3 4">
    <name type="scientific">Antrihabitans stalactiti</name>
    <dbReference type="NCBI Taxonomy" id="2584121"/>
    <lineage>
        <taxon>Bacteria</taxon>
        <taxon>Bacillati</taxon>
        <taxon>Actinomycetota</taxon>
        <taxon>Actinomycetes</taxon>
        <taxon>Mycobacteriales</taxon>
        <taxon>Nocardiaceae</taxon>
        <taxon>Antrihabitans</taxon>
    </lineage>
</organism>
<feature type="transmembrane region" description="Helical" evidence="2">
    <location>
        <begin position="298"/>
        <end position="318"/>
    </location>
</feature>
<accession>A0A848KJG3</accession>
<feature type="transmembrane region" description="Helical" evidence="2">
    <location>
        <begin position="265"/>
        <end position="286"/>
    </location>
</feature>
<reference evidence="3 4" key="1">
    <citation type="submission" date="2019-05" db="EMBL/GenBank/DDBJ databases">
        <authorList>
            <person name="Lee S.D."/>
        </authorList>
    </citation>
    <scope>NUCLEOTIDE SEQUENCE [LARGE SCALE GENOMIC DNA]</scope>
    <source>
        <strain evidence="3 4">YC2-7</strain>
    </source>
</reference>
<evidence type="ECO:0000256" key="1">
    <source>
        <dbReference type="SAM" id="MobiDB-lite"/>
    </source>
</evidence>
<sequence length="349" mass="37396">MTDANGTGNGTAADEPKQISVAELLARNGQQVSSEGSRRRRGGKGAISVSELTGDIPVIRDAQPGHSADATVGFDEVQATEPAPEPAPEPKIAKAKSKSKSKAKPNAEPEPLVPPTEEMPSLFDDSRIPHSSTGHARPLWEPRTRSDTPPVPPEARNKPAPEPANAWSSTTREPELISGSTVAGDLMREEQVARDEAAVEARAARARSVEAEDADEPAKPDLRKAPEESLFELDDQPDKTPEAPASRRAKKEKKAKKDKTERTAAAQWAILFGQAVVAVIAGALMFKGFERLWDMLPWVAFALTILVILGLVALVLVLRKTEDILSIVIAIVVGLFVTLGPLVFLLSTS</sequence>
<evidence type="ECO:0000313" key="3">
    <source>
        <dbReference type="EMBL" id="NMN97968.1"/>
    </source>
</evidence>
<protein>
    <recommendedName>
        <fullName evidence="5">Transmembrane protein</fullName>
    </recommendedName>
</protein>
<dbReference type="AlphaFoldDB" id="A0A848KJG3"/>